<protein>
    <submittedName>
        <fullName evidence="1">Uncharacterized protein</fullName>
    </submittedName>
</protein>
<organism evidence="1 2">
    <name type="scientific">Alternaria gaisen</name>
    <dbReference type="NCBI Taxonomy" id="167740"/>
    <lineage>
        <taxon>Eukaryota</taxon>
        <taxon>Fungi</taxon>
        <taxon>Dikarya</taxon>
        <taxon>Ascomycota</taxon>
        <taxon>Pezizomycotina</taxon>
        <taxon>Dothideomycetes</taxon>
        <taxon>Pleosporomycetidae</taxon>
        <taxon>Pleosporales</taxon>
        <taxon>Pleosporineae</taxon>
        <taxon>Pleosporaceae</taxon>
        <taxon>Alternaria</taxon>
        <taxon>Alternaria sect. Alternaria</taxon>
    </lineage>
</organism>
<evidence type="ECO:0000313" key="2">
    <source>
        <dbReference type="Proteomes" id="UP000293547"/>
    </source>
</evidence>
<sequence>MPATSRLLTTKQSKELYNIRYVVCVDQLNLQAASSIYHAWLDMPDAPPSRKLVG</sequence>
<comment type="caution">
    <text evidence="1">The sequence shown here is derived from an EMBL/GenBank/DDBJ whole genome shotgun (WGS) entry which is preliminary data.</text>
</comment>
<evidence type="ECO:0000313" key="1">
    <source>
        <dbReference type="EMBL" id="KAB2109706.1"/>
    </source>
</evidence>
<dbReference type="Proteomes" id="UP000293547">
    <property type="component" value="Unassembled WGS sequence"/>
</dbReference>
<proteinExistence type="predicted"/>
<gene>
    <name evidence="1" type="ORF">AG0111_0g334</name>
</gene>
<name>A0ACB6FZB5_9PLEO</name>
<reference evidence="1 2" key="1">
    <citation type="journal article" date="2019" name="bioRxiv">
        <title>Genomics, evolutionary history and diagnostics of the Alternaria alternata species group including apple and Asian pear pathotypes.</title>
        <authorList>
            <person name="Armitage A.D."/>
            <person name="Cockerton H.M."/>
            <person name="Sreenivasaprasad S."/>
            <person name="Woodhall J.W."/>
            <person name="Lane C.R."/>
            <person name="Harrison R.J."/>
            <person name="Clarkson J.P."/>
        </authorList>
    </citation>
    <scope>NUCLEOTIDE SEQUENCE [LARGE SCALE GENOMIC DNA]</scope>
    <source>
        <strain evidence="1 2">FERA 650</strain>
    </source>
</reference>
<accession>A0ACB6FZB5</accession>
<dbReference type="EMBL" id="PDWZ02000001">
    <property type="protein sequence ID" value="KAB2109706.1"/>
    <property type="molecule type" value="Genomic_DNA"/>
</dbReference>
<keyword evidence="2" id="KW-1185">Reference proteome</keyword>